<gene>
    <name evidence="7" type="ORF">BGO89_12530</name>
</gene>
<evidence type="ECO:0000256" key="2">
    <source>
        <dbReference type="ARBA" id="ARBA00022723"/>
    </source>
</evidence>
<feature type="domain" description="Cytochrome c" evidence="6">
    <location>
        <begin position="27"/>
        <end position="118"/>
    </location>
</feature>
<dbReference type="InterPro" id="IPR009056">
    <property type="entry name" value="Cyt_c-like_dom"/>
</dbReference>
<dbReference type="InterPro" id="IPR051459">
    <property type="entry name" value="Cytochrome_c-type_DH"/>
</dbReference>
<reference evidence="7 8" key="1">
    <citation type="submission" date="2016-09" db="EMBL/GenBank/DDBJ databases">
        <title>Genome-resolved meta-omics ties microbial dynamics to process performance in biotechnology for thiocyanate degradation.</title>
        <authorList>
            <person name="Kantor R.S."/>
            <person name="Huddy R.J."/>
            <person name="Iyer R."/>
            <person name="Thomas B.C."/>
            <person name="Brown C.T."/>
            <person name="Anantharaman K."/>
            <person name="Tringe S."/>
            <person name="Hettich R.L."/>
            <person name="Harrison S.T."/>
            <person name="Banfield J.F."/>
        </authorList>
    </citation>
    <scope>NUCLEOTIDE SEQUENCE [LARGE SCALE GENOMIC DNA]</scope>
    <source>
        <strain evidence="7">59-99</strain>
    </source>
</reference>
<dbReference type="SUPFAM" id="SSF46626">
    <property type="entry name" value="Cytochrome c"/>
    <property type="match status" value="1"/>
</dbReference>
<comment type="caution">
    <text evidence="7">The sequence shown here is derived from an EMBL/GenBank/DDBJ whole genome shotgun (WGS) entry which is preliminary data.</text>
</comment>
<keyword evidence="1 4" id="KW-0349">Heme</keyword>
<proteinExistence type="predicted"/>
<dbReference type="EMBL" id="MKVH01000024">
    <property type="protein sequence ID" value="OJX57302.1"/>
    <property type="molecule type" value="Genomic_DNA"/>
</dbReference>
<evidence type="ECO:0000256" key="5">
    <source>
        <dbReference type="SAM" id="SignalP"/>
    </source>
</evidence>
<name>A0A1M3KY09_9BACT</name>
<dbReference type="PANTHER" id="PTHR35008:SF8">
    <property type="entry name" value="ALCOHOL DEHYDROGENASE CYTOCHROME C SUBUNIT"/>
    <property type="match status" value="1"/>
</dbReference>
<evidence type="ECO:0000259" key="6">
    <source>
        <dbReference type="PROSITE" id="PS51007"/>
    </source>
</evidence>
<sequence>MKRLGTCLVVMMALVGLVGSASAQDKALMAKGQKVYNEYCKTCHQANGQGLGTVYPPLAKSDYLKSAKKEVIIHEVVFGKSGKVKVNGKEYNGVMAPLPSKYTDEDVAGVISYVYNSFGNKGPAVTPAEVKKVRAGGAKKKW</sequence>
<evidence type="ECO:0000256" key="3">
    <source>
        <dbReference type="ARBA" id="ARBA00023004"/>
    </source>
</evidence>
<protein>
    <recommendedName>
        <fullName evidence="6">Cytochrome c domain-containing protein</fullName>
    </recommendedName>
</protein>
<evidence type="ECO:0000313" key="7">
    <source>
        <dbReference type="EMBL" id="OJX57302.1"/>
    </source>
</evidence>
<feature type="chain" id="PRO_5012069876" description="Cytochrome c domain-containing protein" evidence="5">
    <location>
        <begin position="24"/>
        <end position="142"/>
    </location>
</feature>
<dbReference type="PANTHER" id="PTHR35008">
    <property type="entry name" value="BLL4482 PROTEIN-RELATED"/>
    <property type="match status" value="1"/>
</dbReference>
<evidence type="ECO:0000313" key="8">
    <source>
        <dbReference type="Proteomes" id="UP000184233"/>
    </source>
</evidence>
<dbReference type="STRING" id="1895771.BGO89_12530"/>
<dbReference type="PROSITE" id="PS51007">
    <property type="entry name" value="CYTC"/>
    <property type="match status" value="1"/>
</dbReference>
<evidence type="ECO:0000256" key="4">
    <source>
        <dbReference type="PROSITE-ProRule" id="PRU00433"/>
    </source>
</evidence>
<feature type="signal peptide" evidence="5">
    <location>
        <begin position="1"/>
        <end position="23"/>
    </location>
</feature>
<dbReference type="Proteomes" id="UP000184233">
    <property type="component" value="Unassembled WGS sequence"/>
</dbReference>
<dbReference type="GO" id="GO:0020037">
    <property type="term" value="F:heme binding"/>
    <property type="evidence" value="ECO:0007669"/>
    <property type="project" value="InterPro"/>
</dbReference>
<keyword evidence="5" id="KW-0732">Signal</keyword>
<dbReference type="Gene3D" id="1.10.760.10">
    <property type="entry name" value="Cytochrome c-like domain"/>
    <property type="match status" value="1"/>
</dbReference>
<evidence type="ECO:0000256" key="1">
    <source>
        <dbReference type="ARBA" id="ARBA00022617"/>
    </source>
</evidence>
<dbReference type="GO" id="GO:0046872">
    <property type="term" value="F:metal ion binding"/>
    <property type="evidence" value="ECO:0007669"/>
    <property type="project" value="UniProtKB-KW"/>
</dbReference>
<keyword evidence="2 4" id="KW-0479">Metal-binding</keyword>
<dbReference type="InterPro" id="IPR036909">
    <property type="entry name" value="Cyt_c-like_dom_sf"/>
</dbReference>
<dbReference type="AlphaFoldDB" id="A0A1M3KY09"/>
<keyword evidence="3 4" id="KW-0408">Iron</keyword>
<dbReference type="GO" id="GO:0009055">
    <property type="term" value="F:electron transfer activity"/>
    <property type="evidence" value="ECO:0007669"/>
    <property type="project" value="InterPro"/>
</dbReference>
<dbReference type="Pfam" id="PF00034">
    <property type="entry name" value="Cytochrom_C"/>
    <property type="match status" value="1"/>
</dbReference>
<accession>A0A1M3KY09</accession>
<organism evidence="7 8">
    <name type="scientific">Candidatus Kapaibacterium thiocyanatum</name>
    <dbReference type="NCBI Taxonomy" id="1895771"/>
    <lineage>
        <taxon>Bacteria</taxon>
        <taxon>Pseudomonadati</taxon>
        <taxon>Candidatus Kapaibacteriota</taxon>
        <taxon>Candidatus Kapaibacteriia</taxon>
        <taxon>Candidatus Kapaibacteriales</taxon>
        <taxon>Candidatus Kapaibacteriaceae</taxon>
        <taxon>Candidatus Kapaibacterium</taxon>
    </lineage>
</organism>